<evidence type="ECO:0000256" key="4">
    <source>
        <dbReference type="ARBA" id="ARBA00022833"/>
    </source>
</evidence>
<evidence type="ECO:0000256" key="6">
    <source>
        <dbReference type="SAM" id="Coils"/>
    </source>
</evidence>
<proteinExistence type="predicted"/>
<dbReference type="GO" id="GO:0046872">
    <property type="term" value="F:metal ion binding"/>
    <property type="evidence" value="ECO:0007669"/>
    <property type="project" value="UniProtKB-KW"/>
</dbReference>
<keyword evidence="1" id="KW-0963">Cytoplasm</keyword>
<reference evidence="7" key="1">
    <citation type="journal article" date="2014" name="Gene">
        <title>Genome-guided analysis of transformation efficiency and carbon dioxide assimilation by Moorella thermoacetica Y72.</title>
        <authorList>
            <person name="Tsukahara K."/>
            <person name="Kita A."/>
            <person name="Nakashimada Y."/>
            <person name="Hoshino T."/>
            <person name="Murakami K."/>
        </authorList>
    </citation>
    <scope>NUCLEOTIDE SEQUENCE [LARGE SCALE GENOMIC DNA]</scope>
    <source>
        <strain evidence="7">Y72</strain>
    </source>
</reference>
<evidence type="ECO:0000313" key="7">
    <source>
        <dbReference type="EMBL" id="GAF25809.1"/>
    </source>
</evidence>
<dbReference type="AlphaFoldDB" id="A0A0S6U9M1"/>
<organism evidence="7">
    <name type="scientific">Moorella thermoacetica Y72</name>
    <dbReference type="NCBI Taxonomy" id="1325331"/>
    <lineage>
        <taxon>Bacteria</taxon>
        <taxon>Bacillati</taxon>
        <taxon>Bacillota</taxon>
        <taxon>Clostridia</taxon>
        <taxon>Neomoorellales</taxon>
        <taxon>Neomoorellaceae</taxon>
        <taxon>Neomoorella</taxon>
    </lineage>
</organism>
<feature type="coiled-coil region" evidence="6">
    <location>
        <begin position="22"/>
        <end position="56"/>
    </location>
</feature>
<evidence type="ECO:0000256" key="3">
    <source>
        <dbReference type="ARBA" id="ARBA00022723"/>
    </source>
</evidence>
<accession>A0A0S6U9M1</accession>
<keyword evidence="6" id="KW-0175">Coiled coil</keyword>
<keyword evidence="4" id="KW-0862">Zinc</keyword>
<dbReference type="GO" id="GO:0006260">
    <property type="term" value="P:DNA replication"/>
    <property type="evidence" value="ECO:0007669"/>
    <property type="project" value="UniProtKB-KW"/>
</dbReference>
<name>A0A0S6U9M1_NEOTH</name>
<keyword evidence="5" id="KW-0236">DNA replication inhibitor</keyword>
<gene>
    <name evidence="7" type="ORF">MTY_1146</name>
</gene>
<dbReference type="GO" id="GO:0008156">
    <property type="term" value="P:negative regulation of DNA replication"/>
    <property type="evidence" value="ECO:0007669"/>
    <property type="project" value="UniProtKB-KW"/>
</dbReference>
<dbReference type="Proteomes" id="UP000063718">
    <property type="component" value="Unassembled WGS sequence"/>
</dbReference>
<keyword evidence="2" id="KW-0235">DNA replication</keyword>
<evidence type="ECO:0000256" key="1">
    <source>
        <dbReference type="ARBA" id="ARBA00022490"/>
    </source>
</evidence>
<dbReference type="InterPro" id="IPR010377">
    <property type="entry name" value="YabA"/>
</dbReference>
<dbReference type="Pfam" id="PF06156">
    <property type="entry name" value="YabA"/>
    <property type="match status" value="1"/>
</dbReference>
<protein>
    <submittedName>
        <fullName evidence="7">Uncharacterized protein conserved in bacteria</fullName>
    </submittedName>
</protein>
<evidence type="ECO:0000256" key="5">
    <source>
        <dbReference type="ARBA" id="ARBA00022880"/>
    </source>
</evidence>
<sequence>MRENVMSTNLPEDTGGMLTVALAGLEGQLNEVLKETRRLRARVAALEEENQRLRAMILAAGEGESGRQQLVRLYNEGYHVCPPHFARVRGNEGCLFCQSFLEKKGLLPDG</sequence>
<dbReference type="EMBL" id="DF238840">
    <property type="protein sequence ID" value="GAF25809.1"/>
    <property type="molecule type" value="Genomic_DNA"/>
</dbReference>
<evidence type="ECO:0000256" key="2">
    <source>
        <dbReference type="ARBA" id="ARBA00022705"/>
    </source>
</evidence>
<keyword evidence="3" id="KW-0479">Metal-binding</keyword>